<gene>
    <name evidence="8" type="ORF">DW927_19255</name>
    <name evidence="7" type="ORF">GMD50_18850</name>
</gene>
<dbReference type="Proteomes" id="UP000478483">
    <property type="component" value="Unassembled WGS sequence"/>
</dbReference>
<dbReference type="GO" id="GO:0043139">
    <property type="term" value="F:5'-3' DNA helicase activity"/>
    <property type="evidence" value="ECO:0007669"/>
    <property type="project" value="TreeGrafter"/>
</dbReference>
<proteinExistence type="inferred from homology"/>
<keyword evidence="7" id="KW-0418">Kinase</keyword>
<dbReference type="InterPro" id="IPR011009">
    <property type="entry name" value="Kinase-like_dom_sf"/>
</dbReference>
<comment type="similarity">
    <text evidence="1">Belongs to the DNA2/NAM7 helicase family.</text>
</comment>
<dbReference type="EMBL" id="WNAJ01000037">
    <property type="protein sequence ID" value="MTR87048.1"/>
    <property type="molecule type" value="Genomic_DNA"/>
</dbReference>
<dbReference type="Pfam" id="PF13087">
    <property type="entry name" value="AAA_12"/>
    <property type="match status" value="1"/>
</dbReference>
<dbReference type="PANTHER" id="PTHR43788">
    <property type="entry name" value="DNA2/NAM7 HELICASE FAMILY MEMBER"/>
    <property type="match status" value="1"/>
</dbReference>
<dbReference type="AlphaFoldDB" id="A0A3R6K0C7"/>
<evidence type="ECO:0000256" key="1">
    <source>
        <dbReference type="ARBA" id="ARBA00007913"/>
    </source>
</evidence>
<dbReference type="GO" id="GO:0005524">
    <property type="term" value="F:ATP binding"/>
    <property type="evidence" value="ECO:0007669"/>
    <property type="project" value="UniProtKB-KW"/>
</dbReference>
<dbReference type="SUPFAM" id="SSF56112">
    <property type="entry name" value="Protein kinase-like (PK-like)"/>
    <property type="match status" value="1"/>
</dbReference>
<dbReference type="InterPro" id="IPR041679">
    <property type="entry name" value="DNA2/NAM7-like_C"/>
</dbReference>
<evidence type="ECO:0000313" key="8">
    <source>
        <dbReference type="EMBL" id="RHA61492.1"/>
    </source>
</evidence>
<dbReference type="PROSITE" id="PS00108">
    <property type="entry name" value="PROTEIN_KINASE_ST"/>
    <property type="match status" value="1"/>
</dbReference>
<dbReference type="InterPro" id="IPR041677">
    <property type="entry name" value="DNA2/NAM7_AAA_11"/>
</dbReference>
<dbReference type="InterPro" id="IPR047187">
    <property type="entry name" value="SF1_C_Upf1"/>
</dbReference>
<keyword evidence="5" id="KW-0067">ATP-binding</keyword>
<dbReference type="InterPro" id="IPR000719">
    <property type="entry name" value="Prot_kinase_dom"/>
</dbReference>
<organism evidence="8 9">
    <name type="scientific">Roseburia intestinalis</name>
    <dbReference type="NCBI Taxonomy" id="166486"/>
    <lineage>
        <taxon>Bacteria</taxon>
        <taxon>Bacillati</taxon>
        <taxon>Bacillota</taxon>
        <taxon>Clostridia</taxon>
        <taxon>Lachnospirales</taxon>
        <taxon>Lachnospiraceae</taxon>
        <taxon>Roseburia</taxon>
    </lineage>
</organism>
<name>A0A3R6K0C7_9FIRM</name>
<dbReference type="InterPro" id="IPR027417">
    <property type="entry name" value="P-loop_NTPase"/>
</dbReference>
<keyword evidence="2" id="KW-0547">Nucleotide-binding</keyword>
<reference evidence="7 10" key="2">
    <citation type="journal article" date="2019" name="Nat. Med.">
        <title>A library of human gut bacterial isolates paired with longitudinal multiomics data enables mechanistic microbiome research.</title>
        <authorList>
            <person name="Poyet M."/>
            <person name="Groussin M."/>
            <person name="Gibbons S.M."/>
            <person name="Avila-Pacheco J."/>
            <person name="Jiang X."/>
            <person name="Kearney S.M."/>
            <person name="Perrotta A.R."/>
            <person name="Berdy B."/>
            <person name="Zhao S."/>
            <person name="Lieberman T.D."/>
            <person name="Swanson P.K."/>
            <person name="Smith M."/>
            <person name="Roesemann S."/>
            <person name="Alexander J.E."/>
            <person name="Rich S.A."/>
            <person name="Livny J."/>
            <person name="Vlamakis H."/>
            <person name="Clish C."/>
            <person name="Bullock K."/>
            <person name="Deik A."/>
            <person name="Scott J."/>
            <person name="Pierce K.A."/>
            <person name="Xavier R.J."/>
            <person name="Alm E.J."/>
        </authorList>
    </citation>
    <scope>NUCLEOTIDE SEQUENCE [LARGE SCALE GENOMIC DNA]</scope>
    <source>
        <strain evidence="7 10">BIOML-A1</strain>
    </source>
</reference>
<keyword evidence="3" id="KW-0378">Hydrolase</keyword>
<dbReference type="GO" id="GO:0016787">
    <property type="term" value="F:hydrolase activity"/>
    <property type="evidence" value="ECO:0007669"/>
    <property type="project" value="UniProtKB-KW"/>
</dbReference>
<dbReference type="Pfam" id="PF13086">
    <property type="entry name" value="AAA_11"/>
    <property type="match status" value="1"/>
</dbReference>
<reference evidence="8 9" key="1">
    <citation type="submission" date="2018-08" db="EMBL/GenBank/DDBJ databases">
        <title>A genome reference for cultivated species of the human gut microbiota.</title>
        <authorList>
            <person name="Zou Y."/>
            <person name="Xue W."/>
            <person name="Luo G."/>
        </authorList>
    </citation>
    <scope>NUCLEOTIDE SEQUENCE [LARGE SCALE GENOMIC DNA]</scope>
    <source>
        <strain evidence="8 9">AM43-11</strain>
    </source>
</reference>
<evidence type="ECO:0000313" key="10">
    <source>
        <dbReference type="Proteomes" id="UP000478483"/>
    </source>
</evidence>
<dbReference type="GO" id="GO:0004672">
    <property type="term" value="F:protein kinase activity"/>
    <property type="evidence" value="ECO:0007669"/>
    <property type="project" value="InterPro"/>
</dbReference>
<dbReference type="Gene3D" id="1.10.510.10">
    <property type="entry name" value="Transferase(Phosphotransferase) domain 1"/>
    <property type="match status" value="1"/>
</dbReference>
<accession>A0A3R6K0C7</accession>
<dbReference type="PROSITE" id="PS50011">
    <property type="entry name" value="PROTEIN_KINASE_DOM"/>
    <property type="match status" value="1"/>
</dbReference>
<dbReference type="PANTHER" id="PTHR43788:SF8">
    <property type="entry name" value="DNA-BINDING PROTEIN SMUBP-2"/>
    <property type="match status" value="1"/>
</dbReference>
<keyword evidence="7" id="KW-0808">Transferase</keyword>
<dbReference type="CDD" id="cd18808">
    <property type="entry name" value="SF1_C_Upf1"/>
    <property type="match status" value="1"/>
</dbReference>
<dbReference type="Proteomes" id="UP000284465">
    <property type="component" value="Unassembled WGS sequence"/>
</dbReference>
<dbReference type="InterPro" id="IPR050534">
    <property type="entry name" value="Coronavir_polyprotein_1ab"/>
</dbReference>
<protein>
    <submittedName>
        <fullName evidence="7">Protein kinase</fullName>
    </submittedName>
</protein>
<evidence type="ECO:0000256" key="2">
    <source>
        <dbReference type="ARBA" id="ARBA00022741"/>
    </source>
</evidence>
<evidence type="ECO:0000256" key="3">
    <source>
        <dbReference type="ARBA" id="ARBA00022801"/>
    </source>
</evidence>
<dbReference type="Gene3D" id="3.40.50.300">
    <property type="entry name" value="P-loop containing nucleotide triphosphate hydrolases"/>
    <property type="match status" value="2"/>
</dbReference>
<feature type="domain" description="Protein kinase" evidence="6">
    <location>
        <begin position="1"/>
        <end position="257"/>
    </location>
</feature>
<evidence type="ECO:0000256" key="5">
    <source>
        <dbReference type="ARBA" id="ARBA00022840"/>
    </source>
</evidence>
<evidence type="ECO:0000256" key="4">
    <source>
        <dbReference type="ARBA" id="ARBA00022806"/>
    </source>
</evidence>
<dbReference type="SUPFAM" id="SSF52540">
    <property type="entry name" value="P-loop containing nucleoside triphosphate hydrolases"/>
    <property type="match status" value="1"/>
</dbReference>
<evidence type="ECO:0000259" key="6">
    <source>
        <dbReference type="PROSITE" id="PS50011"/>
    </source>
</evidence>
<sequence length="1046" mass="121002">MSESHFNYTVIEKMHKSPIWDNHILKVRVRGKDKIYVLKLYGGINEPFQKLVFNREMEALKVLNSCSNIVKIRDTTASLKYNGKSNYGAILMDYVDGKTLDLYDWHSFTQLKKYEICLKILQAVYNAHANDVIHRDLKPQNIIYDDVNDEITIIDFGSSKIKTIIEKETTMPMFSENYSAPEVVKGNDITEKCDYYSLGVIFSELFLCKEAESNVEMICLIEKSSMDEVLKSTLCSMLQDNPSDRPESIDEITDVFTQLIGELNTSSNDYSVFIDFEKMRYLKRSMVIENSMNMTQFTNSFLKREFLEGYGYYDEHHEKYIITGKTIVVECSYDEKVESFEVMRISEVATDRRNINIRRSFKIEGKLSFYDSRFRYTCHNGKDNKKLWIMFKNRREDNERYREREEKFDKLFGSWQEGLEESIISEKDKVAKIVYSESHIDNGQIVLEVDECQNKSIDELEQNTKFIIEGVDDRGQPVYFELGILDDIICDDDSVKIVIQMPKKVLKGNVRTLLKKKGNVMEDFRANTSSYKRQMSAIRSLKSEEYSARNLKDILLNVEEPEEIPTIFEPKFIAQKLNPSQQQAVIKALNSENIGLIQGPPGTGKTKVIKEIIGQVVTKSIKTADSPRILIVSQSHTAVDNILEGLDSTISDDLEIVRIGADKNVSPKISCRYTMPAHRDKLFSDVKKNVEKYDKRMEEVYQDISDQRILDRWKKIKEIQEDWIDRSVEKDCLDYQLVRSATVIAGTCVGFLANSFVKDMEFDYVIIDEAAKATTPELLVSIIKAKKIILVGDQNQLPAYADQRISPRIAKLTKNPEYRMFDILFETLPDSHKQVLSTQYRMIRNIGNLISTVFYGGTIDTGCKDEDKLHGLSRYEGYSIIWFDTSENRRRKQKKTKGNSFMNEEEKRIILDILEDLKKSNELDNQDIGIITGYSGQKDILRNSVKAIGYDKIAQIDINVLDAFQGRENDIIMYSTVRTDNSIGFQKEKERVNVAFSRAKKLLIICGDLNFFYNYNDPNNKFIEIIDYIKTHDHCKIISCKGENLF</sequence>
<dbReference type="EMBL" id="QSFP01000040">
    <property type="protein sequence ID" value="RHA61492.1"/>
    <property type="molecule type" value="Genomic_DNA"/>
</dbReference>
<dbReference type="SMART" id="SM00220">
    <property type="entry name" value="S_TKc"/>
    <property type="match status" value="1"/>
</dbReference>
<evidence type="ECO:0000313" key="9">
    <source>
        <dbReference type="Proteomes" id="UP000284465"/>
    </source>
</evidence>
<dbReference type="InterPro" id="IPR008271">
    <property type="entry name" value="Ser/Thr_kinase_AS"/>
</dbReference>
<dbReference type="Pfam" id="PF00069">
    <property type="entry name" value="Pkinase"/>
    <property type="match status" value="1"/>
</dbReference>
<comment type="caution">
    <text evidence="8">The sequence shown here is derived from an EMBL/GenBank/DDBJ whole genome shotgun (WGS) entry which is preliminary data.</text>
</comment>
<keyword evidence="4" id="KW-0347">Helicase</keyword>
<dbReference type="RefSeq" id="WP_118413577.1">
    <property type="nucleotide sequence ID" value="NZ_QRPI01000036.1"/>
</dbReference>
<evidence type="ECO:0000313" key="7">
    <source>
        <dbReference type="EMBL" id="MTR87048.1"/>
    </source>
</evidence>